<feature type="coiled-coil region" evidence="1">
    <location>
        <begin position="49"/>
        <end position="108"/>
    </location>
</feature>
<name>A0A6C0FBN8_9ZZZZ</name>
<evidence type="ECO:0000313" key="2">
    <source>
        <dbReference type="EMBL" id="QHT37300.1"/>
    </source>
</evidence>
<organism evidence="2">
    <name type="scientific">viral metagenome</name>
    <dbReference type="NCBI Taxonomy" id="1070528"/>
    <lineage>
        <taxon>unclassified sequences</taxon>
        <taxon>metagenomes</taxon>
        <taxon>organismal metagenomes</taxon>
    </lineage>
</organism>
<dbReference type="AlphaFoldDB" id="A0A6C0FBN8"/>
<reference evidence="2" key="1">
    <citation type="journal article" date="2020" name="Nature">
        <title>Giant virus diversity and host interactions through global metagenomics.</title>
        <authorList>
            <person name="Schulz F."/>
            <person name="Roux S."/>
            <person name="Paez-Espino D."/>
            <person name="Jungbluth S."/>
            <person name="Walsh D.A."/>
            <person name="Denef V.J."/>
            <person name="McMahon K.D."/>
            <person name="Konstantinidis K.T."/>
            <person name="Eloe-Fadrosh E.A."/>
            <person name="Kyrpides N.C."/>
            <person name="Woyke T."/>
        </authorList>
    </citation>
    <scope>NUCLEOTIDE SEQUENCE</scope>
    <source>
        <strain evidence="2">GVMAG-S-ERX555967-131</strain>
    </source>
</reference>
<accession>A0A6C0FBN8</accession>
<proteinExistence type="predicted"/>
<evidence type="ECO:0000256" key="1">
    <source>
        <dbReference type="SAM" id="Coils"/>
    </source>
</evidence>
<keyword evidence="1" id="KW-0175">Coiled coil</keyword>
<dbReference type="EMBL" id="MN738792">
    <property type="protein sequence ID" value="QHT37300.1"/>
    <property type="molecule type" value="Genomic_DNA"/>
</dbReference>
<protein>
    <submittedName>
        <fullName evidence="2">Uncharacterized protein</fullName>
    </submittedName>
</protein>
<sequence length="170" mass="19966">MSTNNNKNAQKIQGFRVDNPNGTLGYGKLCKLQTNTNSAQTLYNHLKTLEKSEKNKKNILNLLQKFLNETNNKSINSILNKLLINTEIKEIEAQLRNKQQQIKILKTVLEQHFKNVLNQKEKEYKRIPANEIMMSASTGEYINPRYYTIKKLETDIYLYKRFLNRLKSKN</sequence>